<evidence type="ECO:0000313" key="3">
    <source>
        <dbReference type="Proteomes" id="UP000252519"/>
    </source>
</evidence>
<dbReference type="Proteomes" id="UP000252519">
    <property type="component" value="Unassembled WGS sequence"/>
</dbReference>
<evidence type="ECO:0000313" key="2">
    <source>
        <dbReference type="EMBL" id="RCN46821.1"/>
    </source>
</evidence>
<feature type="compositionally biased region" description="Pro residues" evidence="1">
    <location>
        <begin position="59"/>
        <end position="70"/>
    </location>
</feature>
<dbReference type="EMBL" id="JOJR01000072">
    <property type="protein sequence ID" value="RCN46821.1"/>
    <property type="molecule type" value="Genomic_DNA"/>
</dbReference>
<keyword evidence="3" id="KW-1185">Reference proteome</keyword>
<protein>
    <submittedName>
        <fullName evidence="2">Uncharacterized protein</fullName>
    </submittedName>
</protein>
<comment type="caution">
    <text evidence="2">The sequence shown here is derived from an EMBL/GenBank/DDBJ whole genome shotgun (WGS) entry which is preliminary data.</text>
</comment>
<reference evidence="2 3" key="1">
    <citation type="submission" date="2014-10" db="EMBL/GenBank/DDBJ databases">
        <title>Draft genome of the hookworm Ancylostoma caninum.</title>
        <authorList>
            <person name="Mitreva M."/>
        </authorList>
    </citation>
    <scope>NUCLEOTIDE SEQUENCE [LARGE SCALE GENOMIC DNA]</scope>
    <source>
        <strain evidence="2 3">Baltimore</strain>
    </source>
</reference>
<evidence type="ECO:0000256" key="1">
    <source>
        <dbReference type="SAM" id="MobiDB-lite"/>
    </source>
</evidence>
<gene>
    <name evidence="2" type="ORF">ANCCAN_07135</name>
</gene>
<sequence>MAVTPPLLACFGGGGGCCAPATPQCVNPCPTYSGGGGSYATAPQSSGYAVAPPSSGYAAPPPSYAAPPPSYAAPPPAPQLPSYVAPPPPPPPSYAAPPAPSYNVHHTCLDPVEVETTRAVVRRHTLKVVHPHRYHKLGQHHHGRATVKVRRGNHSRPTRSLMHLRLWEGRVAMLRERLLAYY</sequence>
<organism evidence="2 3">
    <name type="scientific">Ancylostoma caninum</name>
    <name type="common">Dog hookworm</name>
    <dbReference type="NCBI Taxonomy" id="29170"/>
    <lineage>
        <taxon>Eukaryota</taxon>
        <taxon>Metazoa</taxon>
        <taxon>Ecdysozoa</taxon>
        <taxon>Nematoda</taxon>
        <taxon>Chromadorea</taxon>
        <taxon>Rhabditida</taxon>
        <taxon>Rhabditina</taxon>
        <taxon>Rhabditomorpha</taxon>
        <taxon>Strongyloidea</taxon>
        <taxon>Ancylostomatidae</taxon>
        <taxon>Ancylostomatinae</taxon>
        <taxon>Ancylostoma</taxon>
    </lineage>
</organism>
<dbReference type="AlphaFoldDB" id="A0A368GR20"/>
<feature type="compositionally biased region" description="Low complexity" evidence="1">
    <location>
        <begin position="48"/>
        <end position="58"/>
    </location>
</feature>
<accession>A0A368GR20</accession>
<proteinExistence type="predicted"/>
<dbReference type="STRING" id="29170.A0A368GR20"/>
<name>A0A368GR20_ANCCA</name>
<feature type="region of interest" description="Disordered" evidence="1">
    <location>
        <begin position="43"/>
        <end position="70"/>
    </location>
</feature>